<sequence>MRHHDKVVWSEGMFLRAQHFQQQDRYFERLLRQRVEGLRPFSWGLRELSLDAGLLALGKVAVDRCSGVFEDGSPFNIPDDHVAPTPINLPVGTTDTIVYLCVPVQQRGAPEVQVGAYFKGSARFTAAESEVADAINGASGQARIRTAALNLSLQLQNEDRSGFHSLGLARIAEVAADRRVRLDPAYIPPFMDTAASPTLSGFLTEVMAMLHHRGEALAPLVTGTSSRGVAEIADFLLLQLINRAEPLLKHFRDLSGVHPEQLYARFVELAGELSTFTSPRKRPEDYAVYRHDDLEHVFATVMIALRQSLSAVVEQAVVNIPLQDRKYGIRAGVIPDKTLLTSATFVLVVRASMPEEQIRRALPALIKIGPVEQIRELVNVQLPGIRVQPLAVVPRQIPYQSSAVYFELEPNSPTWKSMASSGGIAVHLSGEFPDVSMELWAVRRK</sequence>
<evidence type="ECO:0000313" key="2">
    <source>
        <dbReference type="Proteomes" id="UP000537592"/>
    </source>
</evidence>
<organism evidence="1 2">
    <name type="scientific">Pseudochelatococcus contaminans</name>
    <dbReference type="NCBI Taxonomy" id="1538103"/>
    <lineage>
        <taxon>Bacteria</taxon>
        <taxon>Pseudomonadati</taxon>
        <taxon>Pseudomonadota</taxon>
        <taxon>Alphaproteobacteria</taxon>
        <taxon>Hyphomicrobiales</taxon>
        <taxon>Chelatococcaceae</taxon>
        <taxon>Pseudochelatococcus</taxon>
    </lineage>
</organism>
<dbReference type="Pfam" id="PF05936">
    <property type="entry name" value="T6SS_VasE"/>
    <property type="match status" value="1"/>
</dbReference>
<dbReference type="InterPro" id="IPR010263">
    <property type="entry name" value="T6SS_TssK"/>
</dbReference>
<gene>
    <name evidence="1" type="ORF">FHS81_000215</name>
</gene>
<accession>A0A7W6EEF0</accession>
<keyword evidence="2" id="KW-1185">Reference proteome</keyword>
<name>A0A7W6EEF0_9HYPH</name>
<dbReference type="RefSeq" id="WP_183750194.1">
    <property type="nucleotide sequence ID" value="NZ_JACICC010000001.1"/>
</dbReference>
<dbReference type="AlphaFoldDB" id="A0A7W6EEF0"/>
<dbReference type="PANTHER" id="PTHR35566:SF1">
    <property type="entry name" value="TYPE VI SECRETION SYSTEM BASEPLATE COMPONENT TSSK1"/>
    <property type="match status" value="1"/>
</dbReference>
<comment type="caution">
    <text evidence="1">The sequence shown here is derived from an EMBL/GenBank/DDBJ whole genome shotgun (WGS) entry which is preliminary data.</text>
</comment>
<dbReference type="PANTHER" id="PTHR35566">
    <property type="entry name" value="BLR3599 PROTEIN"/>
    <property type="match status" value="1"/>
</dbReference>
<reference evidence="1 2" key="1">
    <citation type="submission" date="2020-08" db="EMBL/GenBank/DDBJ databases">
        <title>Genomic Encyclopedia of Type Strains, Phase IV (KMG-IV): sequencing the most valuable type-strain genomes for metagenomic binning, comparative biology and taxonomic classification.</title>
        <authorList>
            <person name="Goeker M."/>
        </authorList>
    </citation>
    <scope>NUCLEOTIDE SEQUENCE [LARGE SCALE GENOMIC DNA]</scope>
    <source>
        <strain evidence="1 2">DSM 28760</strain>
    </source>
</reference>
<protein>
    <submittedName>
        <fullName evidence="1">Type VI secretion system protein ImpJ</fullName>
    </submittedName>
</protein>
<evidence type="ECO:0000313" key="1">
    <source>
        <dbReference type="EMBL" id="MBB3808161.1"/>
    </source>
</evidence>
<proteinExistence type="predicted"/>
<dbReference type="Proteomes" id="UP000537592">
    <property type="component" value="Unassembled WGS sequence"/>
</dbReference>
<dbReference type="NCBIfam" id="TIGR03353">
    <property type="entry name" value="VI_chp_4"/>
    <property type="match status" value="1"/>
</dbReference>
<dbReference type="EMBL" id="JACICC010000001">
    <property type="protein sequence ID" value="MBB3808161.1"/>
    <property type="molecule type" value="Genomic_DNA"/>
</dbReference>